<keyword evidence="6 8" id="KW-1133">Transmembrane helix</keyword>
<keyword evidence="4 8" id="KW-0812">Transmembrane</keyword>
<protein>
    <submittedName>
        <fullName evidence="10">Putative amino acid permease</fullName>
    </submittedName>
</protein>
<evidence type="ECO:0000256" key="2">
    <source>
        <dbReference type="ARBA" id="ARBA00022448"/>
    </source>
</evidence>
<dbReference type="AlphaFoldDB" id="Q49ZP0"/>
<dbReference type="GO" id="GO:0055085">
    <property type="term" value="P:transmembrane transport"/>
    <property type="evidence" value="ECO:0007669"/>
    <property type="project" value="InterPro"/>
</dbReference>
<feature type="domain" description="Amino acid permease/ SLC12A" evidence="9">
    <location>
        <begin position="18"/>
        <end position="454"/>
    </location>
</feature>
<feature type="transmembrane region" description="Helical" evidence="8">
    <location>
        <begin position="199"/>
        <end position="219"/>
    </location>
</feature>
<organism evidence="10 11">
    <name type="scientific">Staphylococcus saprophyticus subsp. saprophyticus (strain ATCC 15305 / DSM 20229 / NCIMB 8711 / NCTC 7292 / S-41)</name>
    <dbReference type="NCBI Taxonomy" id="342451"/>
    <lineage>
        <taxon>Bacteria</taxon>
        <taxon>Bacillati</taxon>
        <taxon>Bacillota</taxon>
        <taxon>Bacilli</taxon>
        <taxon>Bacillales</taxon>
        <taxon>Staphylococcaceae</taxon>
        <taxon>Staphylococcus</taxon>
    </lineage>
</organism>
<dbReference type="HOGENOM" id="CLU_007946_9_3_9"/>
<comment type="subcellular location">
    <subcellularLocation>
        <location evidence="1">Cell membrane</location>
        <topology evidence="1">Multi-pass membrane protein</topology>
    </subcellularLocation>
</comment>
<feature type="transmembrane region" description="Helical" evidence="8">
    <location>
        <begin position="433"/>
        <end position="451"/>
    </location>
</feature>
<feature type="transmembrane region" description="Helical" evidence="8">
    <location>
        <begin position="125"/>
        <end position="146"/>
    </location>
</feature>
<accession>Q49ZP0</accession>
<dbReference type="InterPro" id="IPR004840">
    <property type="entry name" value="Amino_acid_permease_CS"/>
</dbReference>
<dbReference type="FunFam" id="1.20.1740.10:FF:000001">
    <property type="entry name" value="Amino acid permease"/>
    <property type="match status" value="1"/>
</dbReference>
<dbReference type="PANTHER" id="PTHR43495">
    <property type="entry name" value="GABA PERMEASE"/>
    <property type="match status" value="1"/>
</dbReference>
<dbReference type="PANTHER" id="PTHR43495:SF6">
    <property type="entry name" value="THREONINE_SERINE TRANSPORTER YBXG-RELATED"/>
    <property type="match status" value="1"/>
</dbReference>
<evidence type="ECO:0000259" key="9">
    <source>
        <dbReference type="Pfam" id="PF00324"/>
    </source>
</evidence>
<feature type="transmembrane region" description="Helical" evidence="8">
    <location>
        <begin position="158"/>
        <end position="179"/>
    </location>
</feature>
<keyword evidence="11" id="KW-1185">Reference proteome</keyword>
<dbReference type="PIRSF" id="PIRSF006060">
    <property type="entry name" value="AA_transporter"/>
    <property type="match status" value="1"/>
</dbReference>
<keyword evidence="5" id="KW-0029">Amino-acid transport</keyword>
<feature type="transmembrane region" description="Helical" evidence="8">
    <location>
        <begin position="408"/>
        <end position="427"/>
    </location>
</feature>
<evidence type="ECO:0000313" key="10">
    <source>
        <dbReference type="EMBL" id="BAE17736.1"/>
    </source>
</evidence>
<keyword evidence="3" id="KW-1003">Cell membrane</keyword>
<evidence type="ECO:0000256" key="3">
    <source>
        <dbReference type="ARBA" id="ARBA00022475"/>
    </source>
</evidence>
<keyword evidence="7 8" id="KW-0472">Membrane</keyword>
<evidence type="ECO:0000256" key="1">
    <source>
        <dbReference type="ARBA" id="ARBA00004651"/>
    </source>
</evidence>
<gene>
    <name evidence="10" type="ordered locus">SSP0591</name>
</gene>
<sequence>MMEENNELKRGLGARQMRMIALGGTIGVGLFMGATSTIKWTGPSVIFAYLIAGIFLFLVMRAMGEMVYLHPTSGSFANFASDYIHPVAGYLTAWSNIFQWVVVGMSEVIAVGEYMNYWFPDLPQWIPGVIVVALLAGANLVSVKAFGEFEFWFAMIKVVTIILMIVAGFGLIFFGLGNGGEAIGLSNLWSHGGFMPNGWIGFFFALSIVIGSYQGVELIGITAGETKDPQKNIKSAVNGVIWRILIFYIGAIFVIVTVYPWDELGNIGSPFVATFAKVGITFAAGLINFVVLTAAMSGCNSGIFSASRMTLNLSQKGMLPKFFGKVMKNGVPIWTVLAIAIGILIGALLNVILPLFIKGADSIFVYVYSASILPGMVPWFMILISHLRFRKNHPDELDGHPFKMPGGAITNYITMAFFIMVLIGMLFNKETVVSVVIGIIFLLFMTLFFFLKGYHKLSKDKLI</sequence>
<dbReference type="Proteomes" id="UP000006371">
    <property type="component" value="Chromosome"/>
</dbReference>
<feature type="transmembrane region" description="Helical" evidence="8">
    <location>
        <begin position="83"/>
        <end position="105"/>
    </location>
</feature>
<feature type="transmembrane region" description="Helical" evidence="8">
    <location>
        <begin position="363"/>
        <end position="387"/>
    </location>
</feature>
<name>Q49ZP0_STAS1</name>
<evidence type="ECO:0000256" key="7">
    <source>
        <dbReference type="ARBA" id="ARBA00023136"/>
    </source>
</evidence>
<reference evidence="10 11" key="1">
    <citation type="journal article" date="2005" name="Proc. Natl. Acad. Sci. U.S.A.">
        <title>Whole genome sequence of Staphylococcus saprophyticus reveals the pathogenesis of uncomplicated urinary tract infection.</title>
        <authorList>
            <person name="Kuroda M."/>
            <person name="Yamashita A."/>
            <person name="Hirakawa H."/>
            <person name="Kumano M."/>
            <person name="Morikawa K."/>
            <person name="Higashide M."/>
            <person name="Maruyama A."/>
            <person name="Inose Y."/>
            <person name="Matoba K."/>
            <person name="Toh H."/>
            <person name="Kuhara S."/>
            <person name="Hattori M."/>
            <person name="Ohta T."/>
        </authorList>
    </citation>
    <scope>NUCLEOTIDE SEQUENCE [LARGE SCALE GENOMIC DNA]</scope>
    <source>
        <strain evidence="11">ATCC 15305 / DSM 20229 / NCIMB 8711 / NCTC 7292 / S-41</strain>
    </source>
</reference>
<proteinExistence type="predicted"/>
<dbReference type="Gene3D" id="1.20.1740.10">
    <property type="entry name" value="Amino acid/polyamine transporter I"/>
    <property type="match status" value="1"/>
</dbReference>
<feature type="transmembrane region" description="Helical" evidence="8">
    <location>
        <begin position="331"/>
        <end position="357"/>
    </location>
</feature>
<dbReference type="PROSITE" id="PS00218">
    <property type="entry name" value="AMINO_ACID_PERMEASE_1"/>
    <property type="match status" value="1"/>
</dbReference>
<keyword evidence="2" id="KW-0813">Transport</keyword>
<evidence type="ECO:0000256" key="6">
    <source>
        <dbReference type="ARBA" id="ARBA00022989"/>
    </source>
</evidence>
<dbReference type="Pfam" id="PF00324">
    <property type="entry name" value="AA_permease"/>
    <property type="match status" value="1"/>
</dbReference>
<evidence type="ECO:0000256" key="5">
    <source>
        <dbReference type="ARBA" id="ARBA00022970"/>
    </source>
</evidence>
<feature type="transmembrane region" description="Helical" evidence="8">
    <location>
        <begin position="20"/>
        <end position="40"/>
    </location>
</feature>
<dbReference type="InterPro" id="IPR004841">
    <property type="entry name" value="AA-permease/SLC12A_dom"/>
</dbReference>
<dbReference type="GO" id="GO:0006865">
    <property type="term" value="P:amino acid transport"/>
    <property type="evidence" value="ECO:0007669"/>
    <property type="project" value="UniProtKB-KW"/>
</dbReference>
<feature type="transmembrane region" description="Helical" evidence="8">
    <location>
        <begin position="240"/>
        <end position="259"/>
    </location>
</feature>
<evidence type="ECO:0000256" key="4">
    <source>
        <dbReference type="ARBA" id="ARBA00022692"/>
    </source>
</evidence>
<feature type="transmembrane region" description="Helical" evidence="8">
    <location>
        <begin position="279"/>
        <end position="299"/>
    </location>
</feature>
<evidence type="ECO:0000313" key="11">
    <source>
        <dbReference type="Proteomes" id="UP000006371"/>
    </source>
</evidence>
<dbReference type="KEGG" id="ssp:SSP0591"/>
<dbReference type="eggNOG" id="COG1113">
    <property type="taxonomic scope" value="Bacteria"/>
</dbReference>
<dbReference type="GO" id="GO:0005886">
    <property type="term" value="C:plasma membrane"/>
    <property type="evidence" value="ECO:0007669"/>
    <property type="project" value="UniProtKB-SubCell"/>
</dbReference>
<feature type="transmembrane region" description="Helical" evidence="8">
    <location>
        <begin position="46"/>
        <end position="63"/>
    </location>
</feature>
<evidence type="ECO:0000256" key="8">
    <source>
        <dbReference type="SAM" id="Phobius"/>
    </source>
</evidence>
<dbReference type="EMBL" id="AP008934">
    <property type="protein sequence ID" value="BAE17736.1"/>
    <property type="molecule type" value="Genomic_DNA"/>
</dbReference>